<sequence length="526" mass="56425">MYSVTAINFWRWKCMAFQCRVTALEPRRTSCRAGSQPAGTEQRSGGAGREPGPQKGAPGPPRPRTHPAATAQGHSAPPSLPRARRALWRGGALGAHAPGCGKSRPFRCVPSLSNRRAAACSQVAVLWGGLLPTRPGVSAAPLSLRHPEASGHPVPAIYSSPIAASLFLPGAPSPHRGSMSAPALPRTLLSTQHKDPGRGPCSPPPAMAGEEEALPRGCEQTSPGVSLTDRLMAARSLPGLGETMRPASCSEELPALQTIRLDREDICTIRRLGSLPGIHSLYLQRNRIEKIQNLDCFPNLQFLSLAGNCIRKVENLRPLQQLCFLDLSQNQIQTLDADELPRSLRLLDLTGNECTHQPGYRELVVGALPHLLQLDAQPLHGCVDPAPDEKEEEKHCSSSEDSDDESFSELSAPFSAGKDFFTDLQQELAGRSRRRQGKALEEHRARLRELQEHGGLLLPPLPLCSLGTESCLPPSPGTTTAPGPGRSQLHPQAKPGRSQQPEPAAILSQPRPTALQGEPCTKGAGK</sequence>
<evidence type="ECO:0000313" key="7">
    <source>
        <dbReference type="Ensembl" id="ENSPSTP00000002907.1"/>
    </source>
</evidence>
<dbReference type="SUPFAM" id="SSF52058">
    <property type="entry name" value="L domain-like"/>
    <property type="match status" value="1"/>
</dbReference>
<dbReference type="InterPro" id="IPR001611">
    <property type="entry name" value="Leu-rich_rpt"/>
</dbReference>
<feature type="region of interest" description="Disordered" evidence="6">
    <location>
        <begin position="465"/>
        <end position="526"/>
    </location>
</feature>
<evidence type="ECO:0000313" key="8">
    <source>
        <dbReference type="Proteomes" id="UP000694428"/>
    </source>
</evidence>
<dbReference type="PANTHER" id="PTHR45973:SF9">
    <property type="entry name" value="LEUCINE-RICH REPEAT-CONTAINING PROTEIN 46"/>
    <property type="match status" value="1"/>
</dbReference>
<dbReference type="Gene3D" id="3.80.10.10">
    <property type="entry name" value="Ribonuclease Inhibitor"/>
    <property type="match status" value="1"/>
</dbReference>
<dbReference type="Proteomes" id="UP000694428">
    <property type="component" value="Unplaced"/>
</dbReference>
<evidence type="ECO:0000256" key="4">
    <source>
        <dbReference type="ARBA" id="ARBA00023069"/>
    </source>
</evidence>
<evidence type="ECO:0000256" key="2">
    <source>
        <dbReference type="ARBA" id="ARBA00022614"/>
    </source>
</evidence>
<protein>
    <recommendedName>
        <fullName evidence="9">Leucine rich repeat containing 46</fullName>
    </recommendedName>
</protein>
<evidence type="ECO:0000256" key="6">
    <source>
        <dbReference type="SAM" id="MobiDB-lite"/>
    </source>
</evidence>
<comment type="subcellular location">
    <subcellularLocation>
        <location evidence="1">Cell projection</location>
        <location evidence="1">Cilium</location>
    </subcellularLocation>
</comment>
<evidence type="ECO:0000256" key="1">
    <source>
        <dbReference type="ARBA" id="ARBA00004138"/>
    </source>
</evidence>
<name>A0A8C9EPN6_PAVCR</name>
<feature type="region of interest" description="Disordered" evidence="6">
    <location>
        <begin position="189"/>
        <end position="210"/>
    </location>
</feature>
<dbReference type="InterPro" id="IPR050576">
    <property type="entry name" value="Cilia_flagella_integrity"/>
</dbReference>
<dbReference type="Ensembl" id="ENSPSTT00000003051.1">
    <property type="protein sequence ID" value="ENSPSTP00000002907.1"/>
    <property type="gene ID" value="ENSPSTG00000002167.1"/>
</dbReference>
<dbReference type="SMART" id="SM00365">
    <property type="entry name" value="LRR_SD22"/>
    <property type="match status" value="3"/>
</dbReference>
<keyword evidence="8" id="KW-1185">Reference proteome</keyword>
<keyword evidence="3" id="KW-0677">Repeat</keyword>
<evidence type="ECO:0000256" key="3">
    <source>
        <dbReference type="ARBA" id="ARBA00022737"/>
    </source>
</evidence>
<dbReference type="PROSITE" id="PS51450">
    <property type="entry name" value="LRR"/>
    <property type="match status" value="2"/>
</dbReference>
<evidence type="ECO:0000256" key="5">
    <source>
        <dbReference type="ARBA" id="ARBA00023273"/>
    </source>
</evidence>
<feature type="region of interest" description="Disordered" evidence="6">
    <location>
        <begin position="379"/>
        <end position="410"/>
    </location>
</feature>
<dbReference type="PANTHER" id="PTHR45973">
    <property type="entry name" value="PROTEIN PHOSPHATASE 1 REGULATORY SUBUNIT SDS22-RELATED"/>
    <property type="match status" value="1"/>
</dbReference>
<reference evidence="7" key="1">
    <citation type="submission" date="2025-08" db="UniProtKB">
        <authorList>
            <consortium name="Ensembl"/>
        </authorList>
    </citation>
    <scope>IDENTIFICATION</scope>
</reference>
<dbReference type="Pfam" id="PF12799">
    <property type="entry name" value="LRR_4"/>
    <property type="match status" value="1"/>
</dbReference>
<dbReference type="InterPro" id="IPR025875">
    <property type="entry name" value="Leu-rich_rpt_4"/>
</dbReference>
<keyword evidence="2" id="KW-0433">Leucine-rich repeat</keyword>
<proteinExistence type="predicted"/>
<accession>A0A8C9EPN6</accession>
<dbReference type="InterPro" id="IPR032675">
    <property type="entry name" value="LRR_dom_sf"/>
</dbReference>
<feature type="region of interest" description="Disordered" evidence="6">
    <location>
        <begin position="28"/>
        <end position="81"/>
    </location>
</feature>
<evidence type="ECO:0008006" key="9">
    <source>
        <dbReference type="Google" id="ProtNLM"/>
    </source>
</evidence>
<dbReference type="AlphaFoldDB" id="A0A8C9EPN6"/>
<reference evidence="7" key="2">
    <citation type="submission" date="2025-09" db="UniProtKB">
        <authorList>
            <consortium name="Ensembl"/>
        </authorList>
    </citation>
    <scope>IDENTIFICATION</scope>
</reference>
<keyword evidence="5" id="KW-0966">Cell projection</keyword>
<keyword evidence="4" id="KW-0969">Cilium</keyword>
<organism evidence="7 8">
    <name type="scientific">Pavo cristatus</name>
    <name type="common">Indian peafowl</name>
    <name type="synonym">Blue peafowl</name>
    <dbReference type="NCBI Taxonomy" id="9049"/>
    <lineage>
        <taxon>Eukaryota</taxon>
        <taxon>Metazoa</taxon>
        <taxon>Chordata</taxon>
        <taxon>Craniata</taxon>
        <taxon>Vertebrata</taxon>
        <taxon>Euteleostomi</taxon>
        <taxon>Archelosauria</taxon>
        <taxon>Archosauria</taxon>
        <taxon>Dinosauria</taxon>
        <taxon>Saurischia</taxon>
        <taxon>Theropoda</taxon>
        <taxon>Coelurosauria</taxon>
        <taxon>Aves</taxon>
        <taxon>Neognathae</taxon>
        <taxon>Galloanserae</taxon>
        <taxon>Galliformes</taxon>
        <taxon>Phasianidae</taxon>
        <taxon>Phasianinae</taxon>
        <taxon>Pavo</taxon>
    </lineage>
</organism>